<feature type="transmembrane region" description="Helical" evidence="1">
    <location>
        <begin position="87"/>
        <end position="113"/>
    </location>
</feature>
<dbReference type="RefSeq" id="WP_262578393.1">
    <property type="nucleotide sequence ID" value="NZ_JAHPRE010000006.1"/>
</dbReference>
<keyword evidence="1" id="KW-0812">Transmembrane</keyword>
<gene>
    <name evidence="2" type="ORF">KTH64_02275</name>
</gene>
<evidence type="ECO:0000313" key="3">
    <source>
        <dbReference type="Proteomes" id="UP001208534"/>
    </source>
</evidence>
<feature type="transmembrane region" description="Helical" evidence="1">
    <location>
        <begin position="6"/>
        <end position="26"/>
    </location>
</feature>
<proteinExistence type="predicted"/>
<accession>A0AAW5R6H3</accession>
<dbReference type="AlphaFoldDB" id="A0AAW5R6H3"/>
<dbReference type="EMBL" id="JAHPRE010000006">
    <property type="protein sequence ID" value="MCU4395816.1"/>
    <property type="molecule type" value="Genomic_DNA"/>
</dbReference>
<organism evidence="2 3">
    <name type="scientific">Acinetobacter junii</name>
    <dbReference type="NCBI Taxonomy" id="40215"/>
    <lineage>
        <taxon>Bacteria</taxon>
        <taxon>Pseudomonadati</taxon>
        <taxon>Pseudomonadota</taxon>
        <taxon>Gammaproteobacteria</taxon>
        <taxon>Moraxellales</taxon>
        <taxon>Moraxellaceae</taxon>
        <taxon>Acinetobacter</taxon>
    </lineage>
</organism>
<name>A0AAW5R6H3_ACIJU</name>
<keyword evidence="1" id="KW-0472">Membrane</keyword>
<sequence length="121" mass="13642">MYLNYQSVIVDIFIITSFILHVFLAFGSIKTMSGPLSALLNKGVTDVIFKKVKRLIFGLSFLCLCLSCLVTWRSYELLLFLNVNGFGLYILLSTFLLYSFAILAAFTFCKLLLMTAQRSGL</sequence>
<evidence type="ECO:0000313" key="2">
    <source>
        <dbReference type="EMBL" id="MCU4395816.1"/>
    </source>
</evidence>
<evidence type="ECO:0008006" key="4">
    <source>
        <dbReference type="Google" id="ProtNLM"/>
    </source>
</evidence>
<comment type="caution">
    <text evidence="2">The sequence shown here is derived from an EMBL/GenBank/DDBJ whole genome shotgun (WGS) entry which is preliminary data.</text>
</comment>
<protein>
    <recommendedName>
        <fullName evidence="4">DUF3325 domain-containing protein</fullName>
    </recommendedName>
</protein>
<reference evidence="2" key="1">
    <citation type="submission" date="2021-06" db="EMBL/GenBank/DDBJ databases">
        <title>Propagation of a rapidly emergent carbapenem-resistant Acinetobacter baumannii lineage by various extra-hospital transmission networks.</title>
        <authorList>
            <person name="Calix J."/>
        </authorList>
    </citation>
    <scope>NUCLEOTIDE SEQUENCE</scope>
    <source>
        <strain evidence="2">WU_MDCI_Aw63</strain>
    </source>
</reference>
<evidence type="ECO:0000256" key="1">
    <source>
        <dbReference type="SAM" id="Phobius"/>
    </source>
</evidence>
<keyword evidence="1" id="KW-1133">Transmembrane helix</keyword>
<dbReference type="Proteomes" id="UP001208534">
    <property type="component" value="Unassembled WGS sequence"/>
</dbReference>
<feature type="transmembrane region" description="Helical" evidence="1">
    <location>
        <begin position="55"/>
        <end position="75"/>
    </location>
</feature>